<protein>
    <recommendedName>
        <fullName evidence="3">Transcriptional regulator</fullName>
    </recommendedName>
</protein>
<evidence type="ECO:0008006" key="3">
    <source>
        <dbReference type="Google" id="ProtNLM"/>
    </source>
</evidence>
<comment type="caution">
    <text evidence="1">The sequence shown here is derived from an EMBL/GenBank/DDBJ whole genome shotgun (WGS) entry which is preliminary data.</text>
</comment>
<sequence length="63" mass="7549">MKQTQQDMARILGITTVTLRNWRKEKPNLYKIIMQGFAFEEAMEATKENYEKLESLREKVLKK</sequence>
<organism evidence="1 2">
    <name type="scientific">Sulfurospirillum cavolei</name>
    <dbReference type="NCBI Taxonomy" id="366522"/>
    <lineage>
        <taxon>Bacteria</taxon>
        <taxon>Pseudomonadati</taxon>
        <taxon>Campylobacterota</taxon>
        <taxon>Epsilonproteobacteria</taxon>
        <taxon>Campylobacterales</taxon>
        <taxon>Sulfurospirillaceae</taxon>
        <taxon>Sulfurospirillum</taxon>
    </lineage>
</organism>
<evidence type="ECO:0000313" key="1">
    <source>
        <dbReference type="EMBL" id="DAB37342.1"/>
    </source>
</evidence>
<dbReference type="AlphaFoldDB" id="A0A2D3W7L5"/>
<dbReference type="Proteomes" id="UP000231638">
    <property type="component" value="Unassembled WGS sequence"/>
</dbReference>
<accession>A0A2D3W7L5</accession>
<evidence type="ECO:0000313" key="2">
    <source>
        <dbReference type="Proteomes" id="UP000231638"/>
    </source>
</evidence>
<proteinExistence type="predicted"/>
<gene>
    <name evidence="1" type="ORF">CFH80_00090</name>
</gene>
<dbReference type="EMBL" id="DLUG01000004">
    <property type="protein sequence ID" value="DAB37342.1"/>
    <property type="molecule type" value="Genomic_DNA"/>
</dbReference>
<reference evidence="1 2" key="1">
    <citation type="journal article" date="2017" name="Front. Microbiol.">
        <title>Comparative Genomic Analysis of the Class Epsilonproteobacteria and Proposed Reclassification to Epsilonbacteraeota (phyl. nov.).</title>
        <authorList>
            <person name="Waite D.W."/>
            <person name="Vanwonterghem I."/>
            <person name="Rinke C."/>
            <person name="Parks D.H."/>
            <person name="Zhang Y."/>
            <person name="Takai K."/>
            <person name="Sievert S.M."/>
            <person name="Simon J."/>
            <person name="Campbell B.J."/>
            <person name="Hanson T.E."/>
            <person name="Woyke T."/>
            <person name="Klotz M.G."/>
            <person name="Hugenholtz P."/>
        </authorList>
    </citation>
    <scope>NUCLEOTIDE SEQUENCE [LARGE SCALE GENOMIC DNA]</scope>
    <source>
        <strain evidence="1">UBA11420</strain>
    </source>
</reference>
<name>A0A2D3W7L5_9BACT</name>